<accession>A0A897NMH2</accession>
<evidence type="ECO:0000256" key="5">
    <source>
        <dbReference type="ARBA" id="ARBA00022679"/>
    </source>
</evidence>
<dbReference type="InterPro" id="IPR003661">
    <property type="entry name" value="HisK_dim/P_dom"/>
</dbReference>
<dbReference type="GO" id="GO:0006355">
    <property type="term" value="P:regulation of DNA-templated transcription"/>
    <property type="evidence" value="ECO:0007669"/>
    <property type="project" value="InterPro"/>
</dbReference>
<gene>
    <name evidence="16" type="ORF">HSEST_0413</name>
</gene>
<evidence type="ECO:0000256" key="1">
    <source>
        <dbReference type="ARBA" id="ARBA00000085"/>
    </source>
</evidence>
<dbReference type="InterPro" id="IPR005467">
    <property type="entry name" value="His_kinase_dom"/>
</dbReference>
<dbReference type="GO" id="GO:0000156">
    <property type="term" value="F:phosphorelay response regulator activity"/>
    <property type="evidence" value="ECO:0007669"/>
    <property type="project" value="TreeGrafter"/>
</dbReference>
<feature type="domain" description="PAC" evidence="15">
    <location>
        <begin position="200"/>
        <end position="252"/>
    </location>
</feature>
<organism evidence="16 17">
    <name type="scientific">Halapricum desulfuricans</name>
    <dbReference type="NCBI Taxonomy" id="2841257"/>
    <lineage>
        <taxon>Archaea</taxon>
        <taxon>Methanobacteriati</taxon>
        <taxon>Methanobacteriota</taxon>
        <taxon>Stenosarchaea group</taxon>
        <taxon>Halobacteria</taxon>
        <taxon>Halobacteriales</taxon>
        <taxon>Haloarculaceae</taxon>
        <taxon>Halapricum</taxon>
    </lineage>
</organism>
<sequence>MTDRPCDSRGDRQRDDHGVAVAFQSLDTDGSVRFVDDEWVALTGRDRVDIAGRPFVELVSGGDRDVFEDAFDSAADGDVDSCAIAVRASDGTALPITLDLHPETSSDGAVSRVHCRLEPQSSATKLEASEGLLEVAPVGVFRTTTDGRVLSINHKLAAMLGYDSPQGAIAAYNDLEKDLYVEPQRRAEFLDRLLENGIVEEFEYRALTASGQQRWLSMNARLLDERSDGERIITGFTRDVTDRKRRDQQLAILERILRHNLRNALTVIQGQAELLRWERADAKDAVETILDRTDSLLQQAEKERSLTELLRGPTETTRRDITILVETARADVLETHADAAVSVEIPEAAHAAVIPGFERAIAELLDNAIRHGDDPTVSVTVREDQSAIEIDIADTGPGLPEIERELLCGVADETPLFHGTGVGLFLVRQLVVRSNGTISVADNEPEGTVVTIRLPT</sequence>
<evidence type="ECO:0000256" key="11">
    <source>
        <dbReference type="ARBA" id="ARBA00023012"/>
    </source>
</evidence>
<reference evidence="16 17" key="1">
    <citation type="submission" date="2020-11" db="EMBL/GenBank/DDBJ databases">
        <title>Carbohydrate-dependent, anaerobic sulfur respiration: A novel catabolism in halophilic archaea.</title>
        <authorList>
            <person name="Sorokin D.Y."/>
            <person name="Messina E."/>
            <person name="Smedile F."/>
            <person name="La Cono V."/>
            <person name="Hallsworth J.E."/>
            <person name="Yakimov M.M."/>
        </authorList>
    </citation>
    <scope>NUCLEOTIDE SEQUENCE [LARGE SCALE GENOMIC DNA]</scope>
    <source>
        <strain evidence="16 17">HSR-Est</strain>
    </source>
</reference>
<evidence type="ECO:0000256" key="12">
    <source>
        <dbReference type="ARBA" id="ARBA00023136"/>
    </source>
</evidence>
<dbReference type="InterPro" id="IPR050351">
    <property type="entry name" value="BphY/WalK/GraS-like"/>
</dbReference>
<keyword evidence="17" id="KW-1185">Reference proteome</keyword>
<keyword evidence="8 16" id="KW-0418">Kinase</keyword>
<proteinExistence type="predicted"/>
<evidence type="ECO:0000256" key="3">
    <source>
        <dbReference type="ARBA" id="ARBA00012438"/>
    </source>
</evidence>
<dbReference type="InterPro" id="IPR003594">
    <property type="entry name" value="HATPase_dom"/>
</dbReference>
<dbReference type="GO" id="GO:0030295">
    <property type="term" value="F:protein kinase activator activity"/>
    <property type="evidence" value="ECO:0007669"/>
    <property type="project" value="TreeGrafter"/>
</dbReference>
<dbReference type="Gene3D" id="3.30.450.20">
    <property type="entry name" value="PAS domain"/>
    <property type="match status" value="2"/>
</dbReference>
<dbReference type="Pfam" id="PF02518">
    <property type="entry name" value="HATPase_c"/>
    <property type="match status" value="1"/>
</dbReference>
<dbReference type="GeneID" id="68857053"/>
<evidence type="ECO:0000256" key="8">
    <source>
        <dbReference type="ARBA" id="ARBA00022777"/>
    </source>
</evidence>
<dbReference type="Pfam" id="PF00512">
    <property type="entry name" value="HisKA"/>
    <property type="match status" value="1"/>
</dbReference>
<dbReference type="PANTHER" id="PTHR42878">
    <property type="entry name" value="TWO-COMPONENT HISTIDINE KINASE"/>
    <property type="match status" value="1"/>
</dbReference>
<evidence type="ECO:0000313" key="16">
    <source>
        <dbReference type="EMBL" id="QSG13962.1"/>
    </source>
</evidence>
<dbReference type="Pfam" id="PF13426">
    <property type="entry name" value="PAS_9"/>
    <property type="match status" value="1"/>
</dbReference>
<keyword evidence="5" id="KW-0808">Transferase</keyword>
<dbReference type="SMART" id="SM00387">
    <property type="entry name" value="HATPase_c"/>
    <property type="match status" value="1"/>
</dbReference>
<dbReference type="GO" id="GO:0005524">
    <property type="term" value="F:ATP binding"/>
    <property type="evidence" value="ECO:0007669"/>
    <property type="project" value="UniProtKB-KW"/>
</dbReference>
<dbReference type="EC" id="2.7.13.3" evidence="3"/>
<protein>
    <recommendedName>
        <fullName evidence="3">histidine kinase</fullName>
        <ecNumber evidence="3">2.7.13.3</ecNumber>
    </recommendedName>
</protein>
<evidence type="ECO:0000313" key="17">
    <source>
        <dbReference type="Proteomes" id="UP000663292"/>
    </source>
</evidence>
<dbReference type="PRINTS" id="PR00344">
    <property type="entry name" value="BCTRLSENSOR"/>
</dbReference>
<dbReference type="Pfam" id="PF00989">
    <property type="entry name" value="PAS"/>
    <property type="match status" value="1"/>
</dbReference>
<dbReference type="Gene3D" id="3.30.565.10">
    <property type="entry name" value="Histidine kinase-like ATPase, C-terminal domain"/>
    <property type="match status" value="1"/>
</dbReference>
<keyword evidence="10" id="KW-1133">Transmembrane helix</keyword>
<keyword evidence="9" id="KW-0067">ATP-binding</keyword>
<dbReference type="InterPro" id="IPR036890">
    <property type="entry name" value="HATPase_C_sf"/>
</dbReference>
<evidence type="ECO:0000256" key="10">
    <source>
        <dbReference type="ARBA" id="ARBA00022989"/>
    </source>
</evidence>
<dbReference type="CDD" id="cd00130">
    <property type="entry name" value="PAS"/>
    <property type="match status" value="2"/>
</dbReference>
<dbReference type="RefSeq" id="WP_229121911.1">
    <property type="nucleotide sequence ID" value="NZ_CP064791.1"/>
</dbReference>
<dbReference type="SUPFAM" id="SSF55785">
    <property type="entry name" value="PYP-like sensor domain (PAS domain)"/>
    <property type="match status" value="2"/>
</dbReference>
<dbReference type="PROSITE" id="PS50109">
    <property type="entry name" value="HIS_KIN"/>
    <property type="match status" value="1"/>
</dbReference>
<dbReference type="GO" id="GO:0016020">
    <property type="term" value="C:membrane"/>
    <property type="evidence" value="ECO:0007669"/>
    <property type="project" value="UniProtKB-SubCell"/>
</dbReference>
<dbReference type="InterPro" id="IPR035965">
    <property type="entry name" value="PAS-like_dom_sf"/>
</dbReference>
<keyword evidence="12" id="KW-0472">Membrane</keyword>
<name>A0A897NMH2_9EURY</name>
<evidence type="ECO:0000256" key="2">
    <source>
        <dbReference type="ARBA" id="ARBA00004141"/>
    </source>
</evidence>
<dbReference type="Proteomes" id="UP000663292">
    <property type="component" value="Chromosome"/>
</dbReference>
<dbReference type="PROSITE" id="PS50113">
    <property type="entry name" value="PAC"/>
    <property type="match status" value="1"/>
</dbReference>
<dbReference type="PANTHER" id="PTHR42878:SF7">
    <property type="entry name" value="SENSOR HISTIDINE KINASE GLRK"/>
    <property type="match status" value="1"/>
</dbReference>
<evidence type="ECO:0000259" key="15">
    <source>
        <dbReference type="PROSITE" id="PS50113"/>
    </source>
</evidence>
<dbReference type="EMBL" id="CP064791">
    <property type="protein sequence ID" value="QSG13962.1"/>
    <property type="molecule type" value="Genomic_DNA"/>
</dbReference>
<evidence type="ECO:0000259" key="13">
    <source>
        <dbReference type="PROSITE" id="PS50109"/>
    </source>
</evidence>
<keyword evidence="6" id="KW-0812">Transmembrane</keyword>
<dbReference type="PROSITE" id="PS50112">
    <property type="entry name" value="PAS"/>
    <property type="match status" value="2"/>
</dbReference>
<evidence type="ECO:0000256" key="9">
    <source>
        <dbReference type="ARBA" id="ARBA00022840"/>
    </source>
</evidence>
<dbReference type="NCBIfam" id="TIGR00229">
    <property type="entry name" value="sensory_box"/>
    <property type="match status" value="1"/>
</dbReference>
<evidence type="ECO:0000259" key="14">
    <source>
        <dbReference type="PROSITE" id="PS50112"/>
    </source>
</evidence>
<feature type="domain" description="PAS" evidence="14">
    <location>
        <begin position="132"/>
        <end position="166"/>
    </location>
</feature>
<dbReference type="AlphaFoldDB" id="A0A897NMH2"/>
<evidence type="ECO:0000256" key="4">
    <source>
        <dbReference type="ARBA" id="ARBA00022553"/>
    </source>
</evidence>
<dbReference type="SMART" id="SM00091">
    <property type="entry name" value="PAS"/>
    <property type="match status" value="2"/>
</dbReference>
<dbReference type="InterPro" id="IPR013767">
    <property type="entry name" value="PAS_fold"/>
</dbReference>
<dbReference type="InterPro" id="IPR004358">
    <property type="entry name" value="Sig_transdc_His_kin-like_C"/>
</dbReference>
<dbReference type="InterPro" id="IPR000014">
    <property type="entry name" value="PAS"/>
</dbReference>
<comment type="catalytic activity">
    <reaction evidence="1">
        <text>ATP + protein L-histidine = ADP + protein N-phospho-L-histidine.</text>
        <dbReference type="EC" id="2.7.13.3"/>
    </reaction>
</comment>
<dbReference type="GO" id="GO:0007234">
    <property type="term" value="P:osmosensory signaling via phosphorelay pathway"/>
    <property type="evidence" value="ECO:0007669"/>
    <property type="project" value="TreeGrafter"/>
</dbReference>
<keyword evidence="7" id="KW-0547">Nucleotide-binding</keyword>
<dbReference type="SUPFAM" id="SSF55874">
    <property type="entry name" value="ATPase domain of HSP90 chaperone/DNA topoisomerase II/histidine kinase"/>
    <property type="match status" value="1"/>
</dbReference>
<comment type="subcellular location">
    <subcellularLocation>
        <location evidence="2">Membrane</location>
        <topology evidence="2">Multi-pass membrane protein</topology>
    </subcellularLocation>
</comment>
<dbReference type="InterPro" id="IPR000700">
    <property type="entry name" value="PAS-assoc_C"/>
</dbReference>
<feature type="domain" description="PAS" evidence="14">
    <location>
        <begin position="26"/>
        <end position="78"/>
    </location>
</feature>
<feature type="domain" description="Histidine kinase" evidence="13">
    <location>
        <begin position="256"/>
        <end position="456"/>
    </location>
</feature>
<evidence type="ECO:0000256" key="6">
    <source>
        <dbReference type="ARBA" id="ARBA00022692"/>
    </source>
</evidence>
<keyword evidence="11" id="KW-0902">Two-component regulatory system</keyword>
<evidence type="ECO:0000256" key="7">
    <source>
        <dbReference type="ARBA" id="ARBA00022741"/>
    </source>
</evidence>
<dbReference type="GO" id="GO:0000155">
    <property type="term" value="F:phosphorelay sensor kinase activity"/>
    <property type="evidence" value="ECO:0007669"/>
    <property type="project" value="InterPro"/>
</dbReference>
<keyword evidence="4" id="KW-0597">Phosphoprotein</keyword>